<comment type="caution">
    <text evidence="1">The sequence shown here is derived from an EMBL/GenBank/DDBJ whole genome shotgun (WGS) entry which is preliminary data.</text>
</comment>
<keyword evidence="2" id="KW-1185">Reference proteome</keyword>
<protein>
    <submittedName>
        <fullName evidence="1">Uncharacterized protein</fullName>
    </submittedName>
</protein>
<evidence type="ECO:0000313" key="2">
    <source>
        <dbReference type="Proteomes" id="UP000620224"/>
    </source>
</evidence>
<organism evidence="1 2">
    <name type="scientific">Streptomyces lucensis JCM 4490</name>
    <dbReference type="NCBI Taxonomy" id="1306176"/>
    <lineage>
        <taxon>Bacteria</taxon>
        <taxon>Bacillati</taxon>
        <taxon>Actinomycetota</taxon>
        <taxon>Actinomycetes</taxon>
        <taxon>Kitasatosporales</taxon>
        <taxon>Streptomycetaceae</taxon>
        <taxon>Streptomyces</taxon>
    </lineage>
</organism>
<dbReference type="Proteomes" id="UP000620224">
    <property type="component" value="Unassembled WGS sequence"/>
</dbReference>
<sequence length="67" mass="7358">MTAPGTFEIRVICAPEDIDRITAALAGAFTTGPARAYPTRDRTRIRLYLTATDRAPTPTQRLAQSDH</sequence>
<evidence type="ECO:0000313" key="1">
    <source>
        <dbReference type="EMBL" id="GGW52168.1"/>
    </source>
</evidence>
<gene>
    <name evidence="1" type="ORF">GCM10010503_31450</name>
</gene>
<dbReference type="AlphaFoldDB" id="A0A918MSJ0"/>
<reference evidence="1" key="1">
    <citation type="journal article" date="2014" name="Int. J. Syst. Evol. Microbiol.">
        <title>Complete genome sequence of Corynebacterium casei LMG S-19264T (=DSM 44701T), isolated from a smear-ripened cheese.</title>
        <authorList>
            <consortium name="US DOE Joint Genome Institute (JGI-PGF)"/>
            <person name="Walter F."/>
            <person name="Albersmeier A."/>
            <person name="Kalinowski J."/>
            <person name="Ruckert C."/>
        </authorList>
    </citation>
    <scope>NUCLEOTIDE SEQUENCE</scope>
    <source>
        <strain evidence="1">JCM 4490</strain>
    </source>
</reference>
<name>A0A918MSJ0_9ACTN</name>
<accession>A0A918MSJ0</accession>
<reference evidence="1" key="2">
    <citation type="submission" date="2020-09" db="EMBL/GenBank/DDBJ databases">
        <authorList>
            <person name="Sun Q."/>
            <person name="Ohkuma M."/>
        </authorList>
    </citation>
    <scope>NUCLEOTIDE SEQUENCE</scope>
    <source>
        <strain evidence="1">JCM 4490</strain>
    </source>
</reference>
<proteinExistence type="predicted"/>
<dbReference type="EMBL" id="BMUE01000006">
    <property type="protein sequence ID" value="GGW52168.1"/>
    <property type="molecule type" value="Genomic_DNA"/>
</dbReference>